<gene>
    <name evidence="4" type="ORF">AVDCRST_MAG01-01-66</name>
</gene>
<evidence type="ECO:0000256" key="1">
    <source>
        <dbReference type="ARBA" id="ARBA00022630"/>
    </source>
</evidence>
<proteinExistence type="predicted"/>
<sequence length="422" mass="44205">MQTERAYLEDLHNIVGEGNVREATDGDAVGGVTASLVVEPGSVEEISAVMKLAHNEGLAVSPRGGGTKTDLGAPPRSADLVLDMGRMDEIIEHVPGDQVVRVQAGVRLETLQEKLAEADQMLALDPPERGATVGGVVAANASGPRRFRYGTVRDLIIGITVVLADGTVAKAGGKVVKNVAGYDLGKLFTGSLGTLGVIADCNFRLHPRPESARTVAVEVDTPQAAQDAAQTIVHSQVEATAIELHWDGETKLVSVLLESIPGGIEAKEERARFLLEPFGEVRTLSDEEGDNLGPLDPPGTGPEDVAVKISAPPAELAAALESVIDAAERRGVTARFTGHAGTGVTFAGLSGGEGALVEVVQEVRNIRTRRGGSVVVRSAPQSFKEKLDVWGPAGDYGGLLRRVKEKFDPGYAMNPGRFVGGL</sequence>
<dbReference type="GO" id="GO:0019154">
    <property type="term" value="F:glycolate dehydrogenase activity"/>
    <property type="evidence" value="ECO:0007669"/>
    <property type="project" value="UniProtKB-EC"/>
</dbReference>
<feature type="domain" description="FAD-binding PCMH-type" evidence="3">
    <location>
        <begin position="29"/>
        <end position="208"/>
    </location>
</feature>
<dbReference type="PROSITE" id="PS51387">
    <property type="entry name" value="FAD_PCMH"/>
    <property type="match status" value="1"/>
</dbReference>
<dbReference type="InterPro" id="IPR016164">
    <property type="entry name" value="FAD-linked_Oxase-like_C"/>
</dbReference>
<dbReference type="PANTHER" id="PTHR11748:SF103">
    <property type="entry name" value="GLYCOLATE OXIDASE SUBUNIT GLCE"/>
    <property type="match status" value="1"/>
</dbReference>
<dbReference type="Pfam" id="PF01565">
    <property type="entry name" value="FAD_binding_4"/>
    <property type="match status" value="1"/>
</dbReference>
<dbReference type="SUPFAM" id="SSF56176">
    <property type="entry name" value="FAD-binding/transporter-associated domain-like"/>
    <property type="match status" value="1"/>
</dbReference>
<dbReference type="InterPro" id="IPR036318">
    <property type="entry name" value="FAD-bd_PCMH-like_sf"/>
</dbReference>
<keyword evidence="2" id="KW-0274">FAD</keyword>
<dbReference type="EC" id="1.1.99.14" evidence="4"/>
<dbReference type="SUPFAM" id="SSF55103">
    <property type="entry name" value="FAD-linked oxidases, C-terminal domain"/>
    <property type="match status" value="1"/>
</dbReference>
<dbReference type="PANTHER" id="PTHR11748">
    <property type="entry name" value="D-LACTATE DEHYDROGENASE"/>
    <property type="match status" value="1"/>
</dbReference>
<dbReference type="EMBL" id="CADCUW010000009">
    <property type="protein sequence ID" value="CAA9382836.1"/>
    <property type="molecule type" value="Genomic_DNA"/>
</dbReference>
<evidence type="ECO:0000259" key="3">
    <source>
        <dbReference type="PROSITE" id="PS51387"/>
    </source>
</evidence>
<dbReference type="InterPro" id="IPR016166">
    <property type="entry name" value="FAD-bd_PCMH"/>
</dbReference>
<protein>
    <submittedName>
        <fullName evidence="4">Glycolate dehydrogenase, FAD-binding subunit GlcE</fullName>
        <ecNumber evidence="4">1.1.99.14</ecNumber>
    </submittedName>
</protein>
<dbReference type="InterPro" id="IPR006094">
    <property type="entry name" value="Oxid_FAD_bind_N"/>
</dbReference>
<reference evidence="4" key="1">
    <citation type="submission" date="2020-02" db="EMBL/GenBank/DDBJ databases">
        <authorList>
            <person name="Meier V. D."/>
        </authorList>
    </citation>
    <scope>NUCLEOTIDE SEQUENCE</scope>
    <source>
        <strain evidence="4">AVDCRST_MAG01</strain>
    </source>
</reference>
<keyword evidence="4" id="KW-0560">Oxidoreductase</keyword>
<accession>A0A6J4NBD9</accession>
<organism evidence="4">
    <name type="scientific">uncultured Rubrobacteraceae bacterium</name>
    <dbReference type="NCBI Taxonomy" id="349277"/>
    <lineage>
        <taxon>Bacteria</taxon>
        <taxon>Bacillati</taxon>
        <taxon>Actinomycetota</taxon>
        <taxon>Rubrobacteria</taxon>
        <taxon>Rubrobacterales</taxon>
        <taxon>Rubrobacteraceae</taxon>
        <taxon>environmental samples</taxon>
    </lineage>
</organism>
<dbReference type="AlphaFoldDB" id="A0A6J4NBD9"/>
<dbReference type="InterPro" id="IPR016169">
    <property type="entry name" value="FAD-bd_PCMH_sub2"/>
</dbReference>
<dbReference type="GO" id="GO:0071949">
    <property type="term" value="F:FAD binding"/>
    <property type="evidence" value="ECO:0007669"/>
    <property type="project" value="InterPro"/>
</dbReference>
<keyword evidence="1" id="KW-0285">Flavoprotein</keyword>
<dbReference type="Gene3D" id="3.30.465.10">
    <property type="match status" value="1"/>
</dbReference>
<name>A0A6J4NBD9_9ACTN</name>
<evidence type="ECO:0000256" key="2">
    <source>
        <dbReference type="ARBA" id="ARBA00022827"/>
    </source>
</evidence>
<evidence type="ECO:0000313" key="4">
    <source>
        <dbReference type="EMBL" id="CAA9382836.1"/>
    </source>
</evidence>